<name>A0ABU4JX49_9CLOT</name>
<dbReference type="PROSITE" id="PS00409">
    <property type="entry name" value="PROKAR_NTER_METHYL"/>
    <property type="match status" value="1"/>
</dbReference>
<dbReference type="Proteomes" id="UP001281656">
    <property type="component" value="Unassembled WGS sequence"/>
</dbReference>
<sequence length="167" mass="17923">MKIKQAVKKGFTLVELLVVIAIIAILAAVVAPNAFKAIEKSKVSAAESDFKAVKTAALSYYSDTGKWPGDEADEDGFVKDDSKEGWNGPYMEKWKSKNPWGGDYEFVEGVDATGFGLTASTKALKLEDVNSKAIEKLETDLDGGTSDADSGIVRSSSTTVYLVISEQ</sequence>
<dbReference type="RefSeq" id="WP_318799008.1">
    <property type="nucleotide sequence ID" value="NZ_JARUJP010000027.1"/>
</dbReference>
<evidence type="ECO:0000313" key="4">
    <source>
        <dbReference type="Proteomes" id="UP001281656"/>
    </source>
</evidence>
<proteinExistence type="predicted"/>
<feature type="transmembrane region" description="Helical" evidence="2">
    <location>
        <begin position="12"/>
        <end position="35"/>
    </location>
</feature>
<organism evidence="3 4">
    <name type="scientific">Clostridium tanneri</name>
    <dbReference type="NCBI Taxonomy" id="3037988"/>
    <lineage>
        <taxon>Bacteria</taxon>
        <taxon>Bacillati</taxon>
        <taxon>Bacillota</taxon>
        <taxon>Clostridia</taxon>
        <taxon>Eubacteriales</taxon>
        <taxon>Clostridiaceae</taxon>
        <taxon>Clostridium</taxon>
    </lineage>
</organism>
<dbReference type="EMBL" id="JARUJP010000027">
    <property type="protein sequence ID" value="MDW8802734.1"/>
    <property type="molecule type" value="Genomic_DNA"/>
</dbReference>
<keyword evidence="2" id="KW-0472">Membrane</keyword>
<reference evidence="3 4" key="1">
    <citation type="submission" date="2023-04" db="EMBL/GenBank/DDBJ databases">
        <title>Clostridium tannerae sp. nov., isolated from the fecal material of an alpaca.</title>
        <authorList>
            <person name="Miller S."/>
            <person name="Hendry M."/>
            <person name="King J."/>
            <person name="Sankaranarayanan K."/>
            <person name="Lawson P.A."/>
        </authorList>
    </citation>
    <scope>NUCLEOTIDE SEQUENCE [LARGE SCALE GENOMIC DNA]</scope>
    <source>
        <strain evidence="3 4">A1-XYC3</strain>
    </source>
</reference>
<gene>
    <name evidence="3" type="ORF">P8V03_16430</name>
</gene>
<dbReference type="NCBIfam" id="TIGR02532">
    <property type="entry name" value="IV_pilin_GFxxxE"/>
    <property type="match status" value="1"/>
</dbReference>
<dbReference type="InterPro" id="IPR045584">
    <property type="entry name" value="Pilin-like"/>
</dbReference>
<evidence type="ECO:0000256" key="2">
    <source>
        <dbReference type="SAM" id="Phobius"/>
    </source>
</evidence>
<dbReference type="SUPFAM" id="SSF54523">
    <property type="entry name" value="Pili subunits"/>
    <property type="match status" value="1"/>
</dbReference>
<dbReference type="PRINTS" id="PR00813">
    <property type="entry name" value="BCTERIALGSPG"/>
</dbReference>
<comment type="caution">
    <text evidence="3">The sequence shown here is derived from an EMBL/GenBank/DDBJ whole genome shotgun (WGS) entry which is preliminary data.</text>
</comment>
<evidence type="ECO:0000313" key="3">
    <source>
        <dbReference type="EMBL" id="MDW8802734.1"/>
    </source>
</evidence>
<dbReference type="Gene3D" id="3.30.700.10">
    <property type="entry name" value="Glycoprotein, Type 4 Pilin"/>
    <property type="match status" value="1"/>
</dbReference>
<dbReference type="InterPro" id="IPR012902">
    <property type="entry name" value="N_methyl_site"/>
</dbReference>
<keyword evidence="2" id="KW-0812">Transmembrane</keyword>
<keyword evidence="4" id="KW-1185">Reference proteome</keyword>
<keyword evidence="1" id="KW-0488">Methylation</keyword>
<evidence type="ECO:0000256" key="1">
    <source>
        <dbReference type="ARBA" id="ARBA00022481"/>
    </source>
</evidence>
<dbReference type="Pfam" id="PF07963">
    <property type="entry name" value="N_methyl"/>
    <property type="match status" value="1"/>
</dbReference>
<protein>
    <submittedName>
        <fullName evidence="3">Type II secretion system protein GspG</fullName>
    </submittedName>
</protein>
<dbReference type="Pfam" id="PF22434">
    <property type="entry name" value="PilW_C"/>
    <property type="match status" value="1"/>
</dbReference>
<accession>A0ABU4JX49</accession>
<keyword evidence="2" id="KW-1133">Transmembrane helix</keyword>
<dbReference type="InterPro" id="IPR000983">
    <property type="entry name" value="Bac_GSPG_pilin"/>
</dbReference>
<dbReference type="PANTHER" id="PTHR30093">
    <property type="entry name" value="GENERAL SECRETION PATHWAY PROTEIN G"/>
    <property type="match status" value="1"/>
</dbReference>